<protein>
    <submittedName>
        <fullName evidence="2">Uncharacterized protein</fullName>
    </submittedName>
</protein>
<evidence type="ECO:0000313" key="3">
    <source>
        <dbReference type="Proteomes" id="UP000242814"/>
    </source>
</evidence>
<dbReference type="Proteomes" id="UP000242814">
    <property type="component" value="Unassembled WGS sequence"/>
</dbReference>
<gene>
    <name evidence="2" type="ORF">ACO22_05510</name>
</gene>
<feature type="region of interest" description="Disordered" evidence="1">
    <location>
        <begin position="1"/>
        <end position="38"/>
    </location>
</feature>
<comment type="caution">
    <text evidence="2">The sequence shown here is derived from an EMBL/GenBank/DDBJ whole genome shotgun (WGS) entry which is preliminary data.</text>
</comment>
<dbReference type="AlphaFoldDB" id="A0A1D2JA22"/>
<organism evidence="2 3">
    <name type="scientific">Paracoccidioides brasiliensis</name>
    <dbReference type="NCBI Taxonomy" id="121759"/>
    <lineage>
        <taxon>Eukaryota</taxon>
        <taxon>Fungi</taxon>
        <taxon>Dikarya</taxon>
        <taxon>Ascomycota</taxon>
        <taxon>Pezizomycotina</taxon>
        <taxon>Eurotiomycetes</taxon>
        <taxon>Eurotiomycetidae</taxon>
        <taxon>Onygenales</taxon>
        <taxon>Ajellomycetaceae</taxon>
        <taxon>Paracoccidioides</taxon>
    </lineage>
</organism>
<dbReference type="EMBL" id="LZYO01000249">
    <property type="protein sequence ID" value="ODH22405.1"/>
    <property type="molecule type" value="Genomic_DNA"/>
</dbReference>
<accession>A0A1D2JA22</accession>
<evidence type="ECO:0000313" key="2">
    <source>
        <dbReference type="EMBL" id="ODH22405.1"/>
    </source>
</evidence>
<reference evidence="2 3" key="1">
    <citation type="submission" date="2016-06" db="EMBL/GenBank/DDBJ databases">
        <authorList>
            <person name="Kjaerup R.B."/>
            <person name="Dalgaard T.S."/>
            <person name="Juul-Madsen H.R."/>
        </authorList>
    </citation>
    <scope>NUCLEOTIDE SEQUENCE [LARGE SCALE GENOMIC DNA]</scope>
    <source>
        <strain evidence="2 3">Pb300</strain>
    </source>
</reference>
<feature type="compositionally biased region" description="Basic and acidic residues" evidence="1">
    <location>
        <begin position="26"/>
        <end position="35"/>
    </location>
</feature>
<dbReference type="VEuPathDB" id="FungiDB:PABG_05877"/>
<evidence type="ECO:0000256" key="1">
    <source>
        <dbReference type="SAM" id="MobiDB-lite"/>
    </source>
</evidence>
<dbReference type="VEuPathDB" id="FungiDB:PADG_06869"/>
<name>A0A1D2JA22_PARBR</name>
<proteinExistence type="predicted"/>
<sequence length="146" mass="16493">MHVELQGQELSQCALPSSDIIPEPTLEERQNEETGKKRKEKFGGLWMLISPMGSQWFEMVLVWDCEEQPDLQVWDSNLAPMPPMHILPSSTSTHQQTGINKVSGELLPDLFRGGFVLLPSSSGVPTYMKQVTQQQQQQHTLQNAFT</sequence>